<keyword evidence="1" id="KW-0812">Transmembrane</keyword>
<dbReference type="SMART" id="SM00261">
    <property type="entry name" value="FU"/>
    <property type="match status" value="3"/>
</dbReference>
<keyword evidence="4" id="KW-1185">Reference proteome</keyword>
<reference evidence="2 3" key="1">
    <citation type="journal article" date="2014" name="PLoS Genet.">
        <title>The Genome of Spironucleus salmonicida Highlights a Fish Pathogen Adapted to Fluctuating Environments.</title>
        <authorList>
            <person name="Xu F."/>
            <person name="Jerlstrom-Hultqvist J."/>
            <person name="Einarsson E."/>
            <person name="Astvaldsson A."/>
            <person name="Svard S.G."/>
            <person name="Andersson J.O."/>
        </authorList>
    </citation>
    <scope>NUCLEOTIDE SEQUENCE</scope>
    <source>
        <strain evidence="3">ATCC 50377</strain>
    </source>
</reference>
<dbReference type="EMBL" id="KI546115">
    <property type="protein sequence ID" value="EST44539.1"/>
    <property type="molecule type" value="Genomic_DNA"/>
</dbReference>
<reference evidence="3" key="2">
    <citation type="submission" date="2020-12" db="EMBL/GenBank/DDBJ databases">
        <title>New Spironucleus salmonicida genome in near-complete chromosomes.</title>
        <authorList>
            <person name="Xu F."/>
            <person name="Kurt Z."/>
            <person name="Jimenez-Gonzalez A."/>
            <person name="Astvaldsson A."/>
            <person name="Andersson J.O."/>
            <person name="Svard S.G."/>
        </authorList>
    </citation>
    <scope>NUCLEOTIDE SEQUENCE</scope>
    <source>
        <strain evidence="3">ATCC 50377</strain>
    </source>
</reference>
<name>V6LUQ5_9EUKA</name>
<feature type="transmembrane region" description="Helical" evidence="1">
    <location>
        <begin position="257"/>
        <end position="280"/>
    </location>
</feature>
<dbReference type="InterPro" id="IPR009030">
    <property type="entry name" value="Growth_fac_rcpt_cys_sf"/>
</dbReference>
<organism evidence="2">
    <name type="scientific">Spironucleus salmonicida</name>
    <dbReference type="NCBI Taxonomy" id="348837"/>
    <lineage>
        <taxon>Eukaryota</taxon>
        <taxon>Metamonada</taxon>
        <taxon>Diplomonadida</taxon>
        <taxon>Hexamitidae</taxon>
        <taxon>Hexamitinae</taxon>
        <taxon>Spironucleus</taxon>
    </lineage>
</organism>
<evidence type="ECO:0000313" key="3">
    <source>
        <dbReference type="EMBL" id="KAH0572497.1"/>
    </source>
</evidence>
<evidence type="ECO:0000313" key="2">
    <source>
        <dbReference type="EMBL" id="EST44539.1"/>
    </source>
</evidence>
<gene>
    <name evidence="2" type="ORF">SS50377_15539</name>
    <name evidence="3" type="ORF">SS50377_24608</name>
</gene>
<accession>V6LUQ5</accession>
<keyword evidence="1" id="KW-0472">Membrane</keyword>
<dbReference type="InterPro" id="IPR053215">
    <property type="entry name" value="TKL_Ser/Thr_kinase"/>
</dbReference>
<keyword evidence="1" id="KW-1133">Transmembrane helix</keyword>
<dbReference type="EMBL" id="AUWU02000005">
    <property type="protein sequence ID" value="KAH0572497.1"/>
    <property type="molecule type" value="Genomic_DNA"/>
</dbReference>
<dbReference type="PANTHER" id="PTHR45756:SF1">
    <property type="entry name" value="PROTEIN KINASE DOMAIN CONTAINING PROTEIN"/>
    <property type="match status" value="1"/>
</dbReference>
<evidence type="ECO:0000256" key="1">
    <source>
        <dbReference type="SAM" id="Phobius"/>
    </source>
</evidence>
<sequence length="297" mass="31844">MTDSGTCSMTQLNCKVGYYCPTESRNVVPCLPCSEDIKLGQGCYCKDNRPVRNCQECINGFCSKCLPGSFKTGPFCPNCQFGCGQCTDLNSCIKCADGFIMDEASKECIVNCTNNKQCQDNSKGYCNIETSRCEECDSACYVCSSNKFCNACDPFEFVTSIDGRCMPQCSILNNGQYCNNGVAEKCVDGLISECLCNGFQNCASCSNDNSRCASCMQNLVLNNAGQCLDCAQGYVKVGRFCSPDGSSPSTNNMSGGAIAGIIIAVLVVIGAVIGLIILLLRKNKKTQPISGVKRDLI</sequence>
<dbReference type="Proteomes" id="UP000018208">
    <property type="component" value="Unassembled WGS sequence"/>
</dbReference>
<proteinExistence type="predicted"/>
<evidence type="ECO:0000313" key="4">
    <source>
        <dbReference type="Proteomes" id="UP000018208"/>
    </source>
</evidence>
<dbReference type="Gene3D" id="2.10.220.10">
    <property type="entry name" value="Hormone Receptor, Insulin-like Growth Factor Receptor 1, Chain A, domain 2"/>
    <property type="match status" value="1"/>
</dbReference>
<dbReference type="VEuPathDB" id="GiardiaDB:SS50377_24608"/>
<dbReference type="OrthoDB" id="300641at2759"/>
<dbReference type="PANTHER" id="PTHR45756">
    <property type="entry name" value="PALMITOYLTRANSFERASE"/>
    <property type="match status" value="1"/>
</dbReference>
<dbReference type="InterPro" id="IPR006212">
    <property type="entry name" value="Furin_repeat"/>
</dbReference>
<dbReference type="AlphaFoldDB" id="V6LUQ5"/>
<protein>
    <submittedName>
        <fullName evidence="2">Cysteine-rich membrane protein 1</fullName>
    </submittedName>
</protein>
<dbReference type="SUPFAM" id="SSF57184">
    <property type="entry name" value="Growth factor receptor domain"/>
    <property type="match status" value="1"/>
</dbReference>